<feature type="signal peptide" evidence="1">
    <location>
        <begin position="1"/>
        <end position="19"/>
    </location>
</feature>
<evidence type="ECO:0000313" key="3">
    <source>
        <dbReference type="Proteomes" id="UP000038055"/>
    </source>
</evidence>
<dbReference type="RefSeq" id="WP_041991513.1">
    <property type="nucleotide sequence ID" value="NZ_CDOD01000014.1"/>
</dbReference>
<gene>
    <name evidence="2" type="ORF">CCYN2B_210008</name>
</gene>
<dbReference type="AlphaFoldDB" id="A0A0B7HA68"/>
<protein>
    <recommendedName>
        <fullName evidence="4">DUF4294 domain-containing protein</fullName>
    </recommendedName>
</protein>
<accession>A0A0B7HA68</accession>
<dbReference type="STRING" id="28189.CCYN74_210009"/>
<dbReference type="eggNOG" id="ENOG502Z7JA">
    <property type="taxonomic scope" value="Bacteria"/>
</dbReference>
<feature type="chain" id="PRO_5002132134" description="DUF4294 domain-containing protein" evidence="1">
    <location>
        <begin position="20"/>
        <end position="216"/>
    </location>
</feature>
<dbReference type="Proteomes" id="UP000038055">
    <property type="component" value="Unassembled WGS sequence"/>
</dbReference>
<name>A0A0B7HA68_9FLAO</name>
<organism evidence="2 3">
    <name type="scientific">Capnocytophaga cynodegmi</name>
    <dbReference type="NCBI Taxonomy" id="28189"/>
    <lineage>
        <taxon>Bacteria</taxon>
        <taxon>Pseudomonadati</taxon>
        <taxon>Bacteroidota</taxon>
        <taxon>Flavobacteriia</taxon>
        <taxon>Flavobacteriales</taxon>
        <taxon>Flavobacteriaceae</taxon>
        <taxon>Capnocytophaga</taxon>
    </lineage>
</organism>
<proteinExistence type="predicted"/>
<reference evidence="3" key="1">
    <citation type="submission" date="2015-01" db="EMBL/GenBank/DDBJ databases">
        <authorList>
            <person name="MANFREDI Pablo"/>
        </authorList>
    </citation>
    <scope>NUCLEOTIDE SEQUENCE [LARGE SCALE GENOMIC DNA]</scope>
    <source>
        <strain evidence="3">Ccyn2B</strain>
    </source>
</reference>
<keyword evidence="1" id="KW-0732">Signal</keyword>
<keyword evidence="3" id="KW-1185">Reference proteome</keyword>
<evidence type="ECO:0000256" key="1">
    <source>
        <dbReference type="SAM" id="SignalP"/>
    </source>
</evidence>
<dbReference type="Pfam" id="PF14127">
    <property type="entry name" value="DUF4294"/>
    <property type="match status" value="1"/>
</dbReference>
<evidence type="ECO:0008006" key="4">
    <source>
        <dbReference type="Google" id="ProtNLM"/>
    </source>
</evidence>
<dbReference type="EMBL" id="CDOD01000014">
    <property type="protein sequence ID" value="CEN34503.1"/>
    <property type="molecule type" value="Genomic_DNA"/>
</dbReference>
<sequence>MKSFFLTLFAIICCSFVSAQTDTLHQDSNLQFIDTIRLPEVVVFGKERKFISEEARKQYLILRNRVKKVYPYAKLAADRLEIMQQTMDTMRNKQAKKLYTKRMQKYIEDRFTDELKKLSRSQGRILVKLIHRQTGKTAFQLVKDLRNGWSAFMYNSTAWLYDISLKTEYNPTENNEDLLIEEILLRAFANDELEYQAPAFEIDFGKILDERRKNRK</sequence>
<evidence type="ECO:0000313" key="2">
    <source>
        <dbReference type="EMBL" id="CEN34503.1"/>
    </source>
</evidence>
<dbReference type="InterPro" id="IPR025636">
    <property type="entry name" value="DUF4294"/>
</dbReference>